<dbReference type="GO" id="GO:0008270">
    <property type="term" value="F:zinc ion binding"/>
    <property type="evidence" value="ECO:0007669"/>
    <property type="project" value="UniProtKB-KW"/>
</dbReference>
<dbReference type="GO" id="GO:0006302">
    <property type="term" value="P:double-strand break repair"/>
    <property type="evidence" value="ECO:0007669"/>
    <property type="project" value="TreeGrafter"/>
</dbReference>
<sequence length="628" mass="72477">MKGFDDLRWEDQDKIHENDPNNTFTVEYAKSNRSTCHGCDTSIDKDTLRLSRKNYTSKRSRRYGSTDEWYRVDCFNHMKKDLGFFGNAESFFGFVDLNNEDQVELKEKFGTSTSSKRKRKGARINDESTKEKQAKIEDTTLETLNEQEETRLKKEQCELLWTYKDNLRKEIPNDVLKELLEFNAQKPVSGESNLIDAVTDYMAFGALKPCPNVMVFLFSSGTIVTTIDNTVDVIISTQDEVQKGNKNIQNAQTFEIHIVPEQFLDDIVNDRPSIVMEKLKLSTLGILPHIRKQQTHEKKKIKRKSSNTFKSVGRSKQFIPEKVTMKLKDGAAVDPDSGLEETCHILKDSETGGIFTAVLGMGRTGTTFGSKKIDEYDDQSEAIDAFHRIFFDKTGNQWTDQETFKKLPNKHYPLEIYYGQHGDNDQIQKMLNDPNSKNRSHLPQSVQDLIRLIFNVKTMEETLLSFEIDLTKMPLGKLSRNQLNMAYQVLTELQTLITSGSTNKTSIVDATNRFYTLIPHNFGLKKPIILDNIDLIQSKTQMIDNLLEIEIAYSMLKGSIDEKDEHPIDVHYKKLKCIIEPIDKNTEEFKRIEQYMINTHASTHNTYTLKLKELFKIIREGEDDRFQK</sequence>
<dbReference type="SUPFAM" id="SSF47587">
    <property type="entry name" value="Domain of poly(ADP-ribose) polymerase"/>
    <property type="match status" value="1"/>
</dbReference>
<keyword evidence="18" id="KW-0805">Transcription regulation</keyword>
<comment type="catalytic activity">
    <reaction evidence="25">
        <text>NAD(+) + (ADP-D-ribosyl)n-acceptor = nicotinamide + (ADP-D-ribosyl)n+1-acceptor + H(+).</text>
        <dbReference type="EC" id="2.4.2.30"/>
    </reaction>
</comment>
<dbReference type="Pfam" id="PF21728">
    <property type="entry name" value="PADR1_N"/>
    <property type="match status" value="1"/>
</dbReference>
<dbReference type="InterPro" id="IPR036420">
    <property type="entry name" value="BRCT_dom_sf"/>
</dbReference>
<evidence type="ECO:0000259" key="32">
    <source>
        <dbReference type="PROSITE" id="PS51059"/>
    </source>
</evidence>
<comment type="caution">
    <text evidence="35">The sequence shown here is derived from an EMBL/GenBank/DDBJ whole genome shotgun (WGS) entry which is preliminary data.</text>
</comment>
<evidence type="ECO:0000259" key="33">
    <source>
        <dbReference type="PROSITE" id="PS51060"/>
    </source>
</evidence>
<feature type="domain" description="WGR" evidence="34">
    <location>
        <begin position="316"/>
        <end position="411"/>
    </location>
</feature>
<comment type="catalytic activity">
    <reaction evidence="23">
        <text>L-glutamyl-[protein] + NAD(+) = 5-O-(ADP-D-ribosyl)-L-glutamyl-[protein] + nicotinamide</text>
        <dbReference type="Rhea" id="RHEA:58224"/>
        <dbReference type="Rhea" id="RHEA-COMP:10208"/>
        <dbReference type="Rhea" id="RHEA-COMP:15089"/>
        <dbReference type="ChEBI" id="CHEBI:17154"/>
        <dbReference type="ChEBI" id="CHEBI:29973"/>
        <dbReference type="ChEBI" id="CHEBI:57540"/>
        <dbReference type="ChEBI" id="CHEBI:142540"/>
    </reaction>
    <physiologicalReaction direction="left-to-right" evidence="23">
        <dbReference type="Rhea" id="RHEA:58225"/>
    </physiologicalReaction>
</comment>
<dbReference type="PROSITE" id="PS52007">
    <property type="entry name" value="PADR1"/>
    <property type="match status" value="1"/>
</dbReference>
<feature type="compositionally biased region" description="Basic and acidic residues" evidence="30">
    <location>
        <begin position="123"/>
        <end position="133"/>
    </location>
</feature>
<evidence type="ECO:0000256" key="2">
    <source>
        <dbReference type="ARBA" id="ARBA00004514"/>
    </source>
</evidence>
<dbReference type="GO" id="GO:0005829">
    <property type="term" value="C:cytosol"/>
    <property type="evidence" value="ECO:0007669"/>
    <property type="project" value="UniProtKB-SubCell"/>
</dbReference>
<evidence type="ECO:0000256" key="19">
    <source>
        <dbReference type="ARBA" id="ARBA00023027"/>
    </source>
</evidence>
<dbReference type="Gene3D" id="3.30.1740.10">
    <property type="entry name" value="Zinc finger, PARP-type"/>
    <property type="match status" value="1"/>
</dbReference>
<keyword evidence="20" id="KW-0238">DNA-binding</keyword>
<dbReference type="GO" id="GO:0070212">
    <property type="term" value="P:protein poly-ADP-ribosylation"/>
    <property type="evidence" value="ECO:0007669"/>
    <property type="project" value="TreeGrafter"/>
</dbReference>
<keyword evidence="4" id="KW-0158">Chromosome</keyword>
<evidence type="ECO:0000256" key="15">
    <source>
        <dbReference type="ARBA" id="ARBA00022771"/>
    </source>
</evidence>
<evidence type="ECO:0000256" key="21">
    <source>
        <dbReference type="ARBA" id="ARBA00023163"/>
    </source>
</evidence>
<keyword evidence="7" id="KW-0021">Allosteric enzyme</keyword>
<name>A0A818NVI3_9BILA</name>
<dbReference type="InterPro" id="IPR001510">
    <property type="entry name" value="Znf_PARP"/>
</dbReference>
<dbReference type="GO" id="GO:0003950">
    <property type="term" value="F:NAD+ poly-ADP-ribosyltransferase activity"/>
    <property type="evidence" value="ECO:0007669"/>
    <property type="project" value="UniProtKB-UniRule"/>
</dbReference>
<keyword evidence="8" id="KW-0399">Innate immunity</keyword>
<feature type="domain" description="PARP catalytic" evidence="32">
    <location>
        <begin position="566"/>
        <end position="628"/>
    </location>
</feature>
<dbReference type="Gene3D" id="3.40.50.10190">
    <property type="entry name" value="BRCT domain"/>
    <property type="match status" value="1"/>
</dbReference>
<dbReference type="GO" id="GO:0005694">
    <property type="term" value="C:chromosome"/>
    <property type="evidence" value="ECO:0007669"/>
    <property type="project" value="UniProtKB-SubCell"/>
</dbReference>
<dbReference type="InterPro" id="IPR050800">
    <property type="entry name" value="ARTD/PARP"/>
</dbReference>
<evidence type="ECO:0000256" key="27">
    <source>
        <dbReference type="ARBA" id="ARBA00048339"/>
    </source>
</evidence>
<dbReference type="FunFam" id="1.20.142.10:FF:000001">
    <property type="entry name" value="Poly [ADP-ribose] polymerase"/>
    <property type="match status" value="1"/>
</dbReference>
<evidence type="ECO:0000256" key="30">
    <source>
        <dbReference type="SAM" id="MobiDB-lite"/>
    </source>
</evidence>
<evidence type="ECO:0000256" key="6">
    <source>
        <dbReference type="ARBA" id="ARBA00022499"/>
    </source>
</evidence>
<dbReference type="Gene3D" id="1.10.20.130">
    <property type="match status" value="1"/>
</dbReference>
<evidence type="ECO:0000256" key="14">
    <source>
        <dbReference type="ARBA" id="ARBA00022765"/>
    </source>
</evidence>
<keyword evidence="21" id="KW-0804">Transcription</keyword>
<keyword evidence="12" id="KW-0479">Metal-binding</keyword>
<keyword evidence="10 29" id="KW-0808">Transferase</keyword>
<organism evidence="35 36">
    <name type="scientific">Rotaria sordida</name>
    <dbReference type="NCBI Taxonomy" id="392033"/>
    <lineage>
        <taxon>Eukaryota</taxon>
        <taxon>Metazoa</taxon>
        <taxon>Spiralia</taxon>
        <taxon>Gnathifera</taxon>
        <taxon>Rotifera</taxon>
        <taxon>Eurotatoria</taxon>
        <taxon>Bdelloidea</taxon>
        <taxon>Philodinida</taxon>
        <taxon>Philodinidae</taxon>
        <taxon>Rotaria</taxon>
    </lineage>
</organism>
<dbReference type="Pfam" id="PF00644">
    <property type="entry name" value="PARP"/>
    <property type="match status" value="1"/>
</dbReference>
<dbReference type="GO" id="GO:0005730">
    <property type="term" value="C:nucleolus"/>
    <property type="evidence" value="ECO:0007669"/>
    <property type="project" value="UniProtKB-SubCell"/>
</dbReference>
<dbReference type="Gene3D" id="3.90.228.10">
    <property type="match status" value="1"/>
</dbReference>
<gene>
    <name evidence="35" type="ORF">JBS370_LOCUS4401</name>
</gene>
<feature type="domain" description="PARP-type" evidence="31">
    <location>
        <begin position="24"/>
        <end position="113"/>
    </location>
</feature>
<dbReference type="EMBL" id="CAJOBD010000205">
    <property type="protein sequence ID" value="CAF3613171.1"/>
    <property type="molecule type" value="Genomic_DNA"/>
</dbReference>
<evidence type="ECO:0000256" key="4">
    <source>
        <dbReference type="ARBA" id="ARBA00022454"/>
    </source>
</evidence>
<evidence type="ECO:0000313" key="36">
    <source>
        <dbReference type="Proteomes" id="UP000663836"/>
    </source>
</evidence>
<dbReference type="EC" id="2.4.2.-" evidence="29"/>
<dbReference type="Pfam" id="PF02877">
    <property type="entry name" value="PARP_reg"/>
    <property type="match status" value="1"/>
</dbReference>
<keyword evidence="22" id="KW-0539">Nucleus</keyword>
<evidence type="ECO:0000256" key="18">
    <source>
        <dbReference type="ARBA" id="ARBA00023015"/>
    </source>
</evidence>
<evidence type="ECO:0000256" key="17">
    <source>
        <dbReference type="ARBA" id="ARBA00022859"/>
    </source>
</evidence>
<dbReference type="GO" id="GO:1990404">
    <property type="term" value="F:NAD+-protein mono-ADP-ribosyltransferase activity"/>
    <property type="evidence" value="ECO:0007669"/>
    <property type="project" value="TreeGrafter"/>
</dbReference>
<dbReference type="InterPro" id="IPR036930">
    <property type="entry name" value="WGR_dom_sf"/>
</dbReference>
<comment type="catalytic activity">
    <reaction evidence="26">
        <text>L-histidyl-[protein] + NAD(+) = N(tele)-(ADP-D-ribosyl)-L-histidyl-[protein] + nicotinamide + H(+)</text>
        <dbReference type="Rhea" id="RHEA:72071"/>
        <dbReference type="Rhea" id="RHEA-COMP:9745"/>
        <dbReference type="Rhea" id="RHEA-COMP:18085"/>
        <dbReference type="ChEBI" id="CHEBI:15378"/>
        <dbReference type="ChEBI" id="CHEBI:17154"/>
        <dbReference type="ChEBI" id="CHEBI:29979"/>
        <dbReference type="ChEBI" id="CHEBI:57540"/>
        <dbReference type="ChEBI" id="CHEBI:191398"/>
    </reaction>
    <physiologicalReaction direction="left-to-right" evidence="26">
        <dbReference type="Rhea" id="RHEA:72072"/>
    </physiologicalReaction>
</comment>
<dbReference type="PROSITE" id="PS50064">
    <property type="entry name" value="ZF_PARP_2"/>
    <property type="match status" value="1"/>
</dbReference>
<reference evidence="35" key="1">
    <citation type="submission" date="2021-02" db="EMBL/GenBank/DDBJ databases">
        <authorList>
            <person name="Nowell W R."/>
        </authorList>
    </citation>
    <scope>NUCLEOTIDE SEQUENCE</scope>
</reference>
<dbReference type="SMART" id="SM01336">
    <property type="entry name" value="zf-PARP"/>
    <property type="match status" value="1"/>
</dbReference>
<dbReference type="PROSITE" id="PS51059">
    <property type="entry name" value="PARP_CATALYTIC"/>
    <property type="match status" value="1"/>
</dbReference>
<dbReference type="GO" id="GO:0003677">
    <property type="term" value="F:DNA binding"/>
    <property type="evidence" value="ECO:0007669"/>
    <property type="project" value="UniProtKB-KW"/>
</dbReference>
<evidence type="ECO:0000256" key="28">
    <source>
        <dbReference type="ARBA" id="ARBA00048575"/>
    </source>
</evidence>
<evidence type="ECO:0000256" key="12">
    <source>
        <dbReference type="ARBA" id="ARBA00022723"/>
    </source>
</evidence>
<dbReference type="SUPFAM" id="SSF57716">
    <property type="entry name" value="Glucocorticoid receptor-like (DNA-binding domain)"/>
    <property type="match status" value="1"/>
</dbReference>
<keyword evidence="14" id="KW-0013">ADP-ribosylation</keyword>
<dbReference type="PANTHER" id="PTHR10459">
    <property type="entry name" value="DNA LIGASE"/>
    <property type="match status" value="1"/>
</dbReference>
<dbReference type="InterPro" id="IPR008893">
    <property type="entry name" value="WGR_domain"/>
</dbReference>
<evidence type="ECO:0000256" key="7">
    <source>
        <dbReference type="ARBA" id="ARBA00022533"/>
    </source>
</evidence>
<evidence type="ECO:0000256" key="9">
    <source>
        <dbReference type="ARBA" id="ARBA00022676"/>
    </source>
</evidence>
<comment type="catalytic activity">
    <reaction evidence="27">
        <text>L-tyrosyl-[protein] + NAD(+) = O-(ADP-D-ribosyl)-L-tyrosyl-[protein] + nicotinamide + H(+)</text>
        <dbReference type="Rhea" id="RHEA:58236"/>
        <dbReference type="Rhea" id="RHEA-COMP:10136"/>
        <dbReference type="Rhea" id="RHEA-COMP:15092"/>
        <dbReference type="ChEBI" id="CHEBI:15378"/>
        <dbReference type="ChEBI" id="CHEBI:17154"/>
        <dbReference type="ChEBI" id="CHEBI:46858"/>
        <dbReference type="ChEBI" id="CHEBI:57540"/>
        <dbReference type="ChEBI" id="CHEBI:142557"/>
    </reaction>
    <physiologicalReaction direction="left-to-right" evidence="27">
        <dbReference type="Rhea" id="RHEA:58237"/>
    </physiologicalReaction>
</comment>
<evidence type="ECO:0000256" key="26">
    <source>
        <dbReference type="ARBA" id="ARBA00048241"/>
    </source>
</evidence>
<evidence type="ECO:0000256" key="20">
    <source>
        <dbReference type="ARBA" id="ARBA00023125"/>
    </source>
</evidence>
<dbReference type="PROSITE" id="PS51977">
    <property type="entry name" value="WGR"/>
    <property type="match status" value="1"/>
</dbReference>
<feature type="domain" description="PARP alpha-helical" evidence="33">
    <location>
        <begin position="439"/>
        <end position="557"/>
    </location>
</feature>
<dbReference type="GO" id="GO:0045087">
    <property type="term" value="P:innate immune response"/>
    <property type="evidence" value="ECO:0007669"/>
    <property type="project" value="UniProtKB-KW"/>
</dbReference>
<dbReference type="SUPFAM" id="SSF142921">
    <property type="entry name" value="WGR domain-like"/>
    <property type="match status" value="1"/>
</dbReference>
<evidence type="ECO:0000256" key="11">
    <source>
        <dbReference type="ARBA" id="ARBA00022695"/>
    </source>
</evidence>
<evidence type="ECO:0000256" key="24">
    <source>
        <dbReference type="ARBA" id="ARBA00024164"/>
    </source>
</evidence>
<comment type="subcellular location">
    <subcellularLocation>
        <location evidence="1">Chromosome</location>
    </subcellularLocation>
    <subcellularLocation>
        <location evidence="2">Cytoplasm</location>
        <location evidence="2">Cytosol</location>
    </subcellularLocation>
    <subcellularLocation>
        <location evidence="3">Nucleus</location>
        <location evidence="3">Nucleolus</location>
    </subcellularLocation>
</comment>
<keyword evidence="9 29" id="KW-0328">Glycosyltransferase</keyword>
<dbReference type="PROSITE" id="PS51060">
    <property type="entry name" value="PARP_ALPHA_HD"/>
    <property type="match status" value="1"/>
</dbReference>
<evidence type="ECO:0000256" key="16">
    <source>
        <dbReference type="ARBA" id="ARBA00022833"/>
    </source>
</evidence>
<evidence type="ECO:0000256" key="22">
    <source>
        <dbReference type="ARBA" id="ARBA00023242"/>
    </source>
</evidence>
<evidence type="ECO:0000256" key="1">
    <source>
        <dbReference type="ARBA" id="ARBA00004286"/>
    </source>
</evidence>
<keyword evidence="11" id="KW-0548">Nucleotidyltransferase</keyword>
<evidence type="ECO:0000259" key="34">
    <source>
        <dbReference type="PROSITE" id="PS51977"/>
    </source>
</evidence>
<evidence type="ECO:0000313" key="35">
    <source>
        <dbReference type="EMBL" id="CAF3613171.1"/>
    </source>
</evidence>
<dbReference type="GO" id="GO:0016779">
    <property type="term" value="F:nucleotidyltransferase activity"/>
    <property type="evidence" value="ECO:0007669"/>
    <property type="project" value="UniProtKB-KW"/>
</dbReference>
<dbReference type="InterPro" id="IPR036616">
    <property type="entry name" value="Poly(ADP-ribose)pol_reg_dom_sf"/>
</dbReference>
<protein>
    <recommendedName>
        <fullName evidence="29">Poly [ADP-ribose] polymerase</fullName>
        <shortName evidence="29">PARP</shortName>
        <ecNumber evidence="29">2.4.2.-</ecNumber>
    </recommendedName>
</protein>
<dbReference type="PANTHER" id="PTHR10459:SF112">
    <property type="entry name" value="POLY [ADP-RIBOSE] POLYMERASE 1"/>
    <property type="match status" value="1"/>
</dbReference>
<keyword evidence="6" id="KW-1017">Isopeptide bond</keyword>
<evidence type="ECO:0000256" key="5">
    <source>
        <dbReference type="ARBA" id="ARBA00022490"/>
    </source>
</evidence>
<evidence type="ECO:0000256" key="23">
    <source>
        <dbReference type="ARBA" id="ARBA00024159"/>
    </source>
</evidence>
<keyword evidence="13" id="KW-0677">Repeat</keyword>
<dbReference type="AlphaFoldDB" id="A0A818NVI3"/>
<evidence type="ECO:0000259" key="31">
    <source>
        <dbReference type="PROSITE" id="PS50064"/>
    </source>
</evidence>
<evidence type="ECO:0000256" key="10">
    <source>
        <dbReference type="ARBA" id="ARBA00022679"/>
    </source>
</evidence>
<dbReference type="InterPro" id="IPR049296">
    <property type="entry name" value="PARP1-like_PADR1_N"/>
</dbReference>
<keyword evidence="15" id="KW-0863">Zinc-finger</keyword>
<dbReference type="InterPro" id="IPR036957">
    <property type="entry name" value="Znf_PARP_sf"/>
</dbReference>
<dbReference type="SUPFAM" id="SSF56399">
    <property type="entry name" value="ADP-ribosylation"/>
    <property type="match status" value="1"/>
</dbReference>
<evidence type="ECO:0000256" key="25">
    <source>
        <dbReference type="ARBA" id="ARBA00033987"/>
    </source>
</evidence>
<accession>A0A818NVI3</accession>
<dbReference type="InterPro" id="IPR012317">
    <property type="entry name" value="Poly(ADP-ribose)pol_cat_dom"/>
</dbReference>
<dbReference type="Pfam" id="PF00645">
    <property type="entry name" value="zf-PARP"/>
    <property type="match status" value="1"/>
</dbReference>
<comment type="catalytic activity">
    <reaction evidence="24">
        <text>L-aspartyl-[protein] + NAD(+) = 4-O-(ADP-D-ribosyl)-L-aspartyl-[protein] + nicotinamide</text>
        <dbReference type="Rhea" id="RHEA:54424"/>
        <dbReference type="Rhea" id="RHEA-COMP:9867"/>
        <dbReference type="Rhea" id="RHEA-COMP:13832"/>
        <dbReference type="ChEBI" id="CHEBI:17154"/>
        <dbReference type="ChEBI" id="CHEBI:29961"/>
        <dbReference type="ChEBI" id="CHEBI:57540"/>
        <dbReference type="ChEBI" id="CHEBI:138102"/>
    </reaction>
    <physiologicalReaction direction="left-to-right" evidence="24">
        <dbReference type="Rhea" id="RHEA:54425"/>
    </physiologicalReaction>
</comment>
<keyword evidence="5" id="KW-0963">Cytoplasm</keyword>
<dbReference type="Gene3D" id="1.20.142.10">
    <property type="entry name" value="Poly(ADP-ribose) polymerase, regulatory domain"/>
    <property type="match status" value="1"/>
</dbReference>
<proteinExistence type="predicted"/>
<keyword evidence="19 29" id="KW-0520">NAD</keyword>
<evidence type="ECO:0000256" key="29">
    <source>
        <dbReference type="RuleBase" id="RU362114"/>
    </source>
</evidence>
<comment type="catalytic activity">
    <reaction evidence="28">
        <text>L-seryl-[protein] + NAD(+) = O-(ADP-D-ribosyl)-L-seryl-[protein] + nicotinamide + H(+)</text>
        <dbReference type="Rhea" id="RHEA:58232"/>
        <dbReference type="Rhea" id="RHEA-COMP:9863"/>
        <dbReference type="Rhea" id="RHEA-COMP:15091"/>
        <dbReference type="ChEBI" id="CHEBI:15378"/>
        <dbReference type="ChEBI" id="CHEBI:17154"/>
        <dbReference type="ChEBI" id="CHEBI:29999"/>
        <dbReference type="ChEBI" id="CHEBI:57540"/>
        <dbReference type="ChEBI" id="CHEBI:142556"/>
    </reaction>
    <physiologicalReaction direction="left-to-right" evidence="28">
        <dbReference type="Rhea" id="RHEA:58233"/>
    </physiologicalReaction>
</comment>
<evidence type="ECO:0000256" key="8">
    <source>
        <dbReference type="ARBA" id="ARBA00022588"/>
    </source>
</evidence>
<evidence type="ECO:0000256" key="13">
    <source>
        <dbReference type="ARBA" id="ARBA00022737"/>
    </source>
</evidence>
<dbReference type="Proteomes" id="UP000663836">
    <property type="component" value="Unassembled WGS sequence"/>
</dbReference>
<dbReference type="Pfam" id="PF05406">
    <property type="entry name" value="WGR"/>
    <property type="match status" value="1"/>
</dbReference>
<dbReference type="InterPro" id="IPR004102">
    <property type="entry name" value="Poly(ADP-ribose)pol_reg_dom"/>
</dbReference>
<feature type="region of interest" description="Disordered" evidence="30">
    <location>
        <begin position="108"/>
        <end position="133"/>
    </location>
</feature>
<keyword evidence="17" id="KW-0391">Immunity</keyword>
<evidence type="ECO:0000256" key="3">
    <source>
        <dbReference type="ARBA" id="ARBA00004604"/>
    </source>
</evidence>
<keyword evidence="16" id="KW-0862">Zinc</keyword>